<feature type="transmembrane region" description="Helical" evidence="1">
    <location>
        <begin position="162"/>
        <end position="188"/>
    </location>
</feature>
<keyword evidence="1" id="KW-1133">Transmembrane helix</keyword>
<reference evidence="2 3" key="1">
    <citation type="submission" date="2012-04" db="EMBL/GenBank/DDBJ databases">
        <title>The Genome Sequence of Saprolegnia declina VS20.</title>
        <authorList>
            <consortium name="The Broad Institute Genome Sequencing Platform"/>
            <person name="Russ C."/>
            <person name="Nusbaum C."/>
            <person name="Tyler B."/>
            <person name="van West P."/>
            <person name="Dieguez-Uribeondo J."/>
            <person name="de Bruijn I."/>
            <person name="Tripathy S."/>
            <person name="Jiang R."/>
            <person name="Young S.K."/>
            <person name="Zeng Q."/>
            <person name="Gargeya S."/>
            <person name="Fitzgerald M."/>
            <person name="Haas B."/>
            <person name="Abouelleil A."/>
            <person name="Alvarado L."/>
            <person name="Arachchi H.M."/>
            <person name="Berlin A."/>
            <person name="Chapman S.B."/>
            <person name="Goldberg J."/>
            <person name="Griggs A."/>
            <person name="Gujja S."/>
            <person name="Hansen M."/>
            <person name="Howarth C."/>
            <person name="Imamovic A."/>
            <person name="Larimer J."/>
            <person name="McCowen C."/>
            <person name="Montmayeur A."/>
            <person name="Murphy C."/>
            <person name="Neiman D."/>
            <person name="Pearson M."/>
            <person name="Priest M."/>
            <person name="Roberts A."/>
            <person name="Saif S."/>
            <person name="Shea T."/>
            <person name="Sisk P."/>
            <person name="Sykes S."/>
            <person name="Wortman J."/>
            <person name="Nusbaum C."/>
            <person name="Birren B."/>
        </authorList>
    </citation>
    <scope>NUCLEOTIDE SEQUENCE [LARGE SCALE GENOMIC DNA]</scope>
    <source>
        <strain evidence="2 3">VS20</strain>
    </source>
</reference>
<keyword evidence="3" id="KW-1185">Reference proteome</keyword>
<dbReference type="RefSeq" id="XP_008616510.1">
    <property type="nucleotide sequence ID" value="XM_008618288.1"/>
</dbReference>
<name>T0RCK9_SAPDV</name>
<sequence length="751" mass="82945">MSSHVTPSAEADGVVAVDRTEDISPPSASPAPVTAALDVTHKVYCQGESCKTQWHPVALDPTKALHVKGSSKSYCASCFSKLPGKPEPSPVRRASAVSSFMYPNRDVKLHKYANIIKDSRDHVGFLSVIVIFWPLTWGYFAIKLRKLPLPAPSYAPGARDRLHWVMAAVSHLQCACCCAYIWFIYVAIVQSCYYGAQAWFWALLEVYTIYFLLLNIIYVASPIIPSAHEPNMRPSPNADPLKATINHKSFASGALMHRENALLVRLLQAVVLTIVPICGVGYVEHLFASLPNTYLVAKAGNDVDALIFTDADGQPLPENPAPGVFAARVNGHWLLRAYQVGLFVVIHLAVALNVWLMLSWVTHAWPSQRFFIPLDALIQLPSNVHYTVSGTMTDICHPTDDGAFLAVWNLVIKPTPSVTNGLPTLLLAFVSPTQEPVYFTDLAVGTLRLVAQDLYSMSVRPAINQHDVTLRASFRNVSTCSDMAALRVNATTSYTELSLRDRLADAPHGLAPLPMFFLVKYCFQMYVVAGIVGYSSLQILALWLQFDSLTRPPDDDDNAARPTKKTKSQKKHHVDLTLHQNLNVWYKLRCRVLKVVAVYTQFVSALMSIALVQLAVAVTGLVIYCVSGVAPLPGYYLLILTLLGSLSMLAFLLPLAKALDIQANHESMLHALLLRLHSERDKRETEDRLALVSCLTRLIEKVGYNDDRICFWGVELSTARLFGLAFSIGSGLSVVFSRKVGHSWSDPLHDT</sequence>
<feature type="transmembrane region" description="Helical" evidence="1">
    <location>
        <begin position="596"/>
        <end position="623"/>
    </location>
</feature>
<gene>
    <name evidence="2" type="ORF">SDRG_12225</name>
</gene>
<dbReference type="AlphaFoldDB" id="T0RCK9"/>
<evidence type="ECO:0000313" key="3">
    <source>
        <dbReference type="Proteomes" id="UP000030762"/>
    </source>
</evidence>
<evidence type="ECO:0000256" key="1">
    <source>
        <dbReference type="SAM" id="Phobius"/>
    </source>
</evidence>
<organism evidence="2 3">
    <name type="scientific">Saprolegnia diclina (strain VS20)</name>
    <dbReference type="NCBI Taxonomy" id="1156394"/>
    <lineage>
        <taxon>Eukaryota</taxon>
        <taxon>Sar</taxon>
        <taxon>Stramenopiles</taxon>
        <taxon>Oomycota</taxon>
        <taxon>Saprolegniomycetes</taxon>
        <taxon>Saprolegniales</taxon>
        <taxon>Saprolegniaceae</taxon>
        <taxon>Saprolegnia</taxon>
    </lineage>
</organism>
<evidence type="ECO:0000313" key="2">
    <source>
        <dbReference type="EMBL" id="EQC29943.1"/>
    </source>
</evidence>
<dbReference type="Proteomes" id="UP000030762">
    <property type="component" value="Unassembled WGS sequence"/>
</dbReference>
<dbReference type="OMA" id="NDDRICF"/>
<feature type="transmembrane region" description="Helical" evidence="1">
    <location>
        <begin position="523"/>
        <end position="544"/>
    </location>
</feature>
<feature type="transmembrane region" description="Helical" evidence="1">
    <location>
        <begin position="200"/>
        <end position="224"/>
    </location>
</feature>
<accession>T0RCK9</accession>
<dbReference type="OrthoDB" id="10408135at2759"/>
<dbReference type="EMBL" id="JH767179">
    <property type="protein sequence ID" value="EQC29943.1"/>
    <property type="molecule type" value="Genomic_DNA"/>
</dbReference>
<protein>
    <submittedName>
        <fullName evidence="2">Uncharacterized protein</fullName>
    </submittedName>
</protein>
<feature type="transmembrane region" description="Helical" evidence="1">
    <location>
        <begin position="340"/>
        <end position="361"/>
    </location>
</feature>
<dbReference type="VEuPathDB" id="FungiDB:SDRG_12225"/>
<feature type="transmembrane region" description="Helical" evidence="1">
    <location>
        <begin position="635"/>
        <end position="656"/>
    </location>
</feature>
<proteinExistence type="predicted"/>
<dbReference type="GeneID" id="19952952"/>
<feature type="transmembrane region" description="Helical" evidence="1">
    <location>
        <begin position="123"/>
        <end position="142"/>
    </location>
</feature>
<dbReference type="InParanoid" id="T0RCK9"/>
<keyword evidence="1" id="KW-0472">Membrane</keyword>
<feature type="transmembrane region" description="Helical" evidence="1">
    <location>
        <begin position="262"/>
        <end position="283"/>
    </location>
</feature>
<keyword evidence="1" id="KW-0812">Transmembrane</keyword>